<proteinExistence type="predicted"/>
<dbReference type="RefSeq" id="XP_005714458.1">
    <property type="nucleotide sequence ID" value="XM_005714401.1"/>
</dbReference>
<accession>R7Q9B1</accession>
<organism evidence="1 2">
    <name type="scientific">Chondrus crispus</name>
    <name type="common">Carrageen Irish moss</name>
    <name type="synonym">Polymorpha crispa</name>
    <dbReference type="NCBI Taxonomy" id="2769"/>
    <lineage>
        <taxon>Eukaryota</taxon>
        <taxon>Rhodophyta</taxon>
        <taxon>Florideophyceae</taxon>
        <taxon>Rhodymeniophycidae</taxon>
        <taxon>Gigartinales</taxon>
        <taxon>Gigartinaceae</taxon>
        <taxon>Chondrus</taxon>
    </lineage>
</organism>
<dbReference type="EMBL" id="HG001703">
    <property type="protein sequence ID" value="CDF34639.1"/>
    <property type="molecule type" value="Genomic_DNA"/>
</dbReference>
<gene>
    <name evidence="1" type="ORF">CHC_T00003282001</name>
</gene>
<dbReference type="GeneID" id="17322172"/>
<evidence type="ECO:0000313" key="1">
    <source>
        <dbReference type="EMBL" id="CDF34639.1"/>
    </source>
</evidence>
<reference evidence="2" key="1">
    <citation type="journal article" date="2013" name="Proc. Natl. Acad. Sci. U.S.A.">
        <title>Genome structure and metabolic features in the red seaweed Chondrus crispus shed light on evolution of the Archaeplastida.</title>
        <authorList>
            <person name="Collen J."/>
            <person name="Porcel B."/>
            <person name="Carre W."/>
            <person name="Ball S.G."/>
            <person name="Chaparro C."/>
            <person name="Tonon T."/>
            <person name="Barbeyron T."/>
            <person name="Michel G."/>
            <person name="Noel B."/>
            <person name="Valentin K."/>
            <person name="Elias M."/>
            <person name="Artiguenave F."/>
            <person name="Arun A."/>
            <person name="Aury J.M."/>
            <person name="Barbosa-Neto J.F."/>
            <person name="Bothwell J.H."/>
            <person name="Bouget F.Y."/>
            <person name="Brillet L."/>
            <person name="Cabello-Hurtado F."/>
            <person name="Capella-Gutierrez S."/>
            <person name="Charrier B."/>
            <person name="Cladiere L."/>
            <person name="Cock J.M."/>
            <person name="Coelho S.M."/>
            <person name="Colleoni C."/>
            <person name="Czjzek M."/>
            <person name="Da Silva C."/>
            <person name="Delage L."/>
            <person name="Denoeud F."/>
            <person name="Deschamps P."/>
            <person name="Dittami S.M."/>
            <person name="Gabaldon T."/>
            <person name="Gachon C.M."/>
            <person name="Groisillier A."/>
            <person name="Herve C."/>
            <person name="Jabbari K."/>
            <person name="Katinka M."/>
            <person name="Kloareg B."/>
            <person name="Kowalczyk N."/>
            <person name="Labadie K."/>
            <person name="Leblanc C."/>
            <person name="Lopez P.J."/>
            <person name="McLachlan D.H."/>
            <person name="Meslet-Cladiere L."/>
            <person name="Moustafa A."/>
            <person name="Nehr Z."/>
            <person name="Nyvall Collen P."/>
            <person name="Panaud O."/>
            <person name="Partensky F."/>
            <person name="Poulain J."/>
            <person name="Rensing S.A."/>
            <person name="Rousvoal S."/>
            <person name="Samson G."/>
            <person name="Symeonidi A."/>
            <person name="Weissenbach J."/>
            <person name="Zambounis A."/>
            <person name="Wincker P."/>
            <person name="Boyen C."/>
        </authorList>
    </citation>
    <scope>NUCLEOTIDE SEQUENCE [LARGE SCALE GENOMIC DNA]</scope>
    <source>
        <strain evidence="2">cv. Stackhouse</strain>
    </source>
</reference>
<evidence type="ECO:0000313" key="2">
    <source>
        <dbReference type="Proteomes" id="UP000012073"/>
    </source>
</evidence>
<dbReference type="Proteomes" id="UP000012073">
    <property type="component" value="Unassembled WGS sequence"/>
</dbReference>
<protein>
    <submittedName>
        <fullName evidence="1">Uncharacterized protein</fullName>
    </submittedName>
</protein>
<dbReference type="KEGG" id="ccp:CHC_T00003282001"/>
<dbReference type="AlphaFoldDB" id="R7Q9B1"/>
<sequence length="71" mass="8116">MSYCNRHAWVAAQTHTDYEPHRLAPPSTLTHLQRGRRCHLIRLIFAANQNNQGNQGNQDSTLPCYPSCIQL</sequence>
<keyword evidence="2" id="KW-1185">Reference proteome</keyword>
<name>R7Q9B1_CHOCR</name>
<dbReference type="Gramene" id="CDF34639">
    <property type="protein sequence ID" value="CDF34639"/>
    <property type="gene ID" value="CHC_T00003282001"/>
</dbReference>